<gene>
    <name evidence="8" type="ORF">LshimejAT787_1200770</name>
</gene>
<comment type="caution">
    <text evidence="8">The sequence shown here is derived from an EMBL/GenBank/DDBJ whole genome shotgun (WGS) entry which is preliminary data.</text>
</comment>
<evidence type="ECO:0000256" key="6">
    <source>
        <dbReference type="ARBA" id="ARBA00023004"/>
    </source>
</evidence>
<dbReference type="GO" id="GO:0020037">
    <property type="term" value="F:heme binding"/>
    <property type="evidence" value="ECO:0007669"/>
    <property type="project" value="InterPro"/>
</dbReference>
<dbReference type="Pfam" id="PF00067">
    <property type="entry name" value="p450"/>
    <property type="match status" value="1"/>
</dbReference>
<dbReference type="InterPro" id="IPR050364">
    <property type="entry name" value="Cytochrome_P450_fung"/>
</dbReference>
<keyword evidence="7" id="KW-0503">Monooxygenase</keyword>
<evidence type="ECO:0000256" key="4">
    <source>
        <dbReference type="ARBA" id="ARBA00022723"/>
    </source>
</evidence>
<dbReference type="InterPro" id="IPR001128">
    <property type="entry name" value="Cyt_P450"/>
</dbReference>
<dbReference type="PANTHER" id="PTHR46300">
    <property type="entry name" value="P450, PUTATIVE (EUROFUNG)-RELATED-RELATED"/>
    <property type="match status" value="1"/>
</dbReference>
<dbReference type="GO" id="GO:0016705">
    <property type="term" value="F:oxidoreductase activity, acting on paired donors, with incorporation or reduction of molecular oxygen"/>
    <property type="evidence" value="ECO:0007669"/>
    <property type="project" value="InterPro"/>
</dbReference>
<dbReference type="EMBL" id="BRPK01000012">
    <property type="protein sequence ID" value="GLB42628.1"/>
    <property type="molecule type" value="Genomic_DNA"/>
</dbReference>
<proteinExistence type="inferred from homology"/>
<evidence type="ECO:0000256" key="5">
    <source>
        <dbReference type="ARBA" id="ARBA00023002"/>
    </source>
</evidence>
<evidence type="ECO:0000313" key="8">
    <source>
        <dbReference type="EMBL" id="GLB42628.1"/>
    </source>
</evidence>
<evidence type="ECO:0000256" key="1">
    <source>
        <dbReference type="ARBA" id="ARBA00001971"/>
    </source>
</evidence>
<evidence type="ECO:0000256" key="3">
    <source>
        <dbReference type="ARBA" id="ARBA00022617"/>
    </source>
</evidence>
<dbReference type="PANTHER" id="PTHR46300:SF7">
    <property type="entry name" value="P450, PUTATIVE (EUROFUNG)-RELATED"/>
    <property type="match status" value="1"/>
</dbReference>
<organism evidence="8 9">
    <name type="scientific">Lyophyllum shimeji</name>
    <name type="common">Hon-shimeji</name>
    <name type="synonym">Tricholoma shimeji</name>
    <dbReference type="NCBI Taxonomy" id="47721"/>
    <lineage>
        <taxon>Eukaryota</taxon>
        <taxon>Fungi</taxon>
        <taxon>Dikarya</taxon>
        <taxon>Basidiomycota</taxon>
        <taxon>Agaricomycotina</taxon>
        <taxon>Agaricomycetes</taxon>
        <taxon>Agaricomycetidae</taxon>
        <taxon>Agaricales</taxon>
        <taxon>Tricholomatineae</taxon>
        <taxon>Lyophyllaceae</taxon>
        <taxon>Lyophyllum</taxon>
    </lineage>
</organism>
<dbReference type="GO" id="GO:0004497">
    <property type="term" value="F:monooxygenase activity"/>
    <property type="evidence" value="ECO:0007669"/>
    <property type="project" value="UniProtKB-KW"/>
</dbReference>
<keyword evidence="9" id="KW-1185">Reference proteome</keyword>
<evidence type="ECO:0000256" key="7">
    <source>
        <dbReference type="ARBA" id="ARBA00023033"/>
    </source>
</evidence>
<keyword evidence="3" id="KW-0349">Heme</keyword>
<dbReference type="OrthoDB" id="2789670at2759"/>
<accession>A0A9P3PV68</accession>
<keyword evidence="6" id="KW-0408">Iron</keyword>
<protein>
    <submittedName>
        <fullName evidence="8">Cytochrome p450</fullName>
    </submittedName>
</protein>
<name>A0A9P3PV68_LYOSH</name>
<reference evidence="8" key="1">
    <citation type="submission" date="2022-07" db="EMBL/GenBank/DDBJ databases">
        <title>The genome of Lyophyllum shimeji provides insight into the initial evolution of ectomycorrhizal fungal genome.</title>
        <authorList>
            <person name="Kobayashi Y."/>
            <person name="Shibata T."/>
            <person name="Hirakawa H."/>
            <person name="Shigenobu S."/>
            <person name="Nishiyama T."/>
            <person name="Yamada A."/>
            <person name="Hasebe M."/>
            <person name="Kawaguchi M."/>
        </authorList>
    </citation>
    <scope>NUCLEOTIDE SEQUENCE</scope>
    <source>
        <strain evidence="8">AT787</strain>
    </source>
</reference>
<dbReference type="InterPro" id="IPR036396">
    <property type="entry name" value="Cyt_P450_sf"/>
</dbReference>
<dbReference type="Gene3D" id="1.10.630.10">
    <property type="entry name" value="Cytochrome P450"/>
    <property type="match status" value="1"/>
</dbReference>
<dbReference type="GO" id="GO:0005506">
    <property type="term" value="F:iron ion binding"/>
    <property type="evidence" value="ECO:0007669"/>
    <property type="project" value="InterPro"/>
</dbReference>
<dbReference type="SUPFAM" id="SSF48264">
    <property type="entry name" value="Cytochrome P450"/>
    <property type="match status" value="1"/>
</dbReference>
<dbReference type="Proteomes" id="UP001063166">
    <property type="component" value="Unassembled WGS sequence"/>
</dbReference>
<sequence length="251" mass="28309">MIMDIVKDLTRYIDDTKGLELSFLLLLLVTIFLKRRNSAKVIHNPGPPGLPIVGNAFQIPKDKQWLVWDGWKDLYGDIIYVKIFGSPAIILSSYKAATELLDGRGLVYSGRPPAMMAGELVGWNTGLGYNPGPPDARFREFRRFFHNCIGPRQFVENREDSALRKALEEENLRFLAKLLHSPDTFIEHARQSTSSLISLLSYGYHTHAGDLLNLVKIMEDAMEGFSNASEPGRWVDSIPLRESVSAQNLDF</sequence>
<keyword evidence="5" id="KW-0560">Oxidoreductase</keyword>
<keyword evidence="4" id="KW-0479">Metal-binding</keyword>
<evidence type="ECO:0000313" key="9">
    <source>
        <dbReference type="Proteomes" id="UP001063166"/>
    </source>
</evidence>
<comment type="cofactor">
    <cofactor evidence="1">
        <name>heme</name>
        <dbReference type="ChEBI" id="CHEBI:30413"/>
    </cofactor>
</comment>
<evidence type="ECO:0000256" key="2">
    <source>
        <dbReference type="ARBA" id="ARBA00010617"/>
    </source>
</evidence>
<dbReference type="AlphaFoldDB" id="A0A9P3PV68"/>
<comment type="similarity">
    <text evidence="2">Belongs to the cytochrome P450 family.</text>
</comment>